<proteinExistence type="predicted"/>
<protein>
    <submittedName>
        <fullName evidence="1">Uncharacterized protein</fullName>
    </submittedName>
</protein>
<accession>A0ACB8A6W0</accession>
<organism evidence="1 2">
    <name type="scientific">Hygrophoropsis aurantiaca</name>
    <dbReference type="NCBI Taxonomy" id="72124"/>
    <lineage>
        <taxon>Eukaryota</taxon>
        <taxon>Fungi</taxon>
        <taxon>Dikarya</taxon>
        <taxon>Basidiomycota</taxon>
        <taxon>Agaricomycotina</taxon>
        <taxon>Agaricomycetes</taxon>
        <taxon>Agaricomycetidae</taxon>
        <taxon>Boletales</taxon>
        <taxon>Coniophorineae</taxon>
        <taxon>Hygrophoropsidaceae</taxon>
        <taxon>Hygrophoropsis</taxon>
    </lineage>
</organism>
<dbReference type="EMBL" id="MU267801">
    <property type="protein sequence ID" value="KAH7908731.1"/>
    <property type="molecule type" value="Genomic_DNA"/>
</dbReference>
<evidence type="ECO:0000313" key="2">
    <source>
        <dbReference type="Proteomes" id="UP000790377"/>
    </source>
</evidence>
<name>A0ACB8A6W0_9AGAM</name>
<gene>
    <name evidence="1" type="ORF">BJ138DRAFT_1128209</name>
</gene>
<reference evidence="1" key="1">
    <citation type="journal article" date="2021" name="New Phytol.">
        <title>Evolutionary innovations through gain and loss of genes in the ectomycorrhizal Boletales.</title>
        <authorList>
            <person name="Wu G."/>
            <person name="Miyauchi S."/>
            <person name="Morin E."/>
            <person name="Kuo A."/>
            <person name="Drula E."/>
            <person name="Varga T."/>
            <person name="Kohler A."/>
            <person name="Feng B."/>
            <person name="Cao Y."/>
            <person name="Lipzen A."/>
            <person name="Daum C."/>
            <person name="Hundley H."/>
            <person name="Pangilinan J."/>
            <person name="Johnson J."/>
            <person name="Barry K."/>
            <person name="LaButti K."/>
            <person name="Ng V."/>
            <person name="Ahrendt S."/>
            <person name="Min B."/>
            <person name="Choi I.G."/>
            <person name="Park H."/>
            <person name="Plett J.M."/>
            <person name="Magnuson J."/>
            <person name="Spatafora J.W."/>
            <person name="Nagy L.G."/>
            <person name="Henrissat B."/>
            <person name="Grigoriev I.V."/>
            <person name="Yang Z.L."/>
            <person name="Xu J."/>
            <person name="Martin F.M."/>
        </authorList>
    </citation>
    <scope>NUCLEOTIDE SEQUENCE</scope>
    <source>
        <strain evidence="1">ATCC 28755</strain>
    </source>
</reference>
<keyword evidence="2" id="KW-1185">Reference proteome</keyword>
<sequence length="398" mass="44099">MDARSGASPGTTTNWKRPEVNTFFRFTEGKWLASYGTRISVFATLLKITGRDGRTSEANFAGVTILTPGEERIESWPPKEIISHPHISFKVTLDIGVDVDGIMKKKNAPKPATPVASPAAPVISPALQVVLQRALITGMCFDTKFLARSSGTNSRPMEPLYAHSTVLDAVQPALLRLCSNSDEDSHRDLECDISFDEYDSDSDFDETEVNCEPDAGEDALIEESTSQNRLSSSTTLREPPPAYYPTQNAIRTIRVHGVALKSLKALIYHCYTAQMFFSPLKSSDADKTGDQPVLPDRFYCSPKSMYRLADKIGAQELKKLSLESIRSSLSKHNILDEVFSQFTSRYPEVLNMELNLLVKNIREPEVVQALPAKMKAVASGAFPHSGEILTKTYMQRVK</sequence>
<comment type="caution">
    <text evidence="1">The sequence shown here is derived from an EMBL/GenBank/DDBJ whole genome shotgun (WGS) entry which is preliminary data.</text>
</comment>
<evidence type="ECO:0000313" key="1">
    <source>
        <dbReference type="EMBL" id="KAH7908731.1"/>
    </source>
</evidence>
<dbReference type="Proteomes" id="UP000790377">
    <property type="component" value="Unassembled WGS sequence"/>
</dbReference>